<evidence type="ECO:0000256" key="3">
    <source>
        <dbReference type="ARBA" id="ARBA00023274"/>
    </source>
</evidence>
<evidence type="ECO:0000313" key="6">
    <source>
        <dbReference type="EMBL" id="RKP04182.1"/>
    </source>
</evidence>
<dbReference type="InterPro" id="IPR034104">
    <property type="entry name" value="Lsm1"/>
</dbReference>
<evidence type="ECO:0000256" key="4">
    <source>
        <dbReference type="RuleBase" id="RU365047"/>
    </source>
</evidence>
<dbReference type="GO" id="GO:1990904">
    <property type="term" value="C:ribonucleoprotein complex"/>
    <property type="evidence" value="ECO:0007669"/>
    <property type="project" value="UniProtKB-KW"/>
</dbReference>
<dbReference type="GO" id="GO:0006397">
    <property type="term" value="P:mRNA processing"/>
    <property type="evidence" value="ECO:0007669"/>
    <property type="project" value="UniProtKB-UniRule"/>
</dbReference>
<dbReference type="AlphaFoldDB" id="A0A4P9XF44"/>
<keyword evidence="2 4" id="KW-0694">RNA-binding</keyword>
<dbReference type="CDD" id="cd01728">
    <property type="entry name" value="LSm1"/>
    <property type="match status" value="1"/>
</dbReference>
<dbReference type="Gene3D" id="2.30.30.100">
    <property type="match status" value="1"/>
</dbReference>
<protein>
    <recommendedName>
        <fullName evidence="4">U6 snRNA-associated Sm-like protein LSm1</fullName>
    </recommendedName>
</protein>
<comment type="function">
    <text evidence="4">Component of the cytoplasmic LSM1-LSM7 complex which is involved in mRNA degradation.</text>
</comment>
<organism evidence="6 7">
    <name type="scientific">Caulochytrium protostelioides</name>
    <dbReference type="NCBI Taxonomy" id="1555241"/>
    <lineage>
        <taxon>Eukaryota</taxon>
        <taxon>Fungi</taxon>
        <taxon>Fungi incertae sedis</taxon>
        <taxon>Chytridiomycota</taxon>
        <taxon>Chytridiomycota incertae sedis</taxon>
        <taxon>Chytridiomycetes</taxon>
        <taxon>Caulochytriales</taxon>
        <taxon>Caulochytriaceae</taxon>
        <taxon>Caulochytrium</taxon>
    </lineage>
</organism>
<dbReference type="GO" id="GO:1990726">
    <property type="term" value="C:Lsm1-7-Pat1 complex"/>
    <property type="evidence" value="ECO:0007669"/>
    <property type="project" value="TreeGrafter"/>
</dbReference>
<name>A0A4P9XF44_9FUNG</name>
<keyword evidence="3 4" id="KW-0687">Ribonucleoprotein</keyword>
<keyword evidence="1 4" id="KW-0963">Cytoplasm</keyword>
<dbReference type="STRING" id="1555241.A0A4P9XF44"/>
<evidence type="ECO:0000259" key="5">
    <source>
        <dbReference type="SMART" id="SM00651"/>
    </source>
</evidence>
<reference evidence="7" key="1">
    <citation type="journal article" date="2018" name="Nat. Microbiol.">
        <title>Leveraging single-cell genomics to expand the fungal tree of life.</title>
        <authorList>
            <person name="Ahrendt S.R."/>
            <person name="Quandt C.A."/>
            <person name="Ciobanu D."/>
            <person name="Clum A."/>
            <person name="Salamov A."/>
            <person name="Andreopoulos B."/>
            <person name="Cheng J.F."/>
            <person name="Woyke T."/>
            <person name="Pelin A."/>
            <person name="Henrissat B."/>
            <person name="Reynolds N.K."/>
            <person name="Benny G.L."/>
            <person name="Smith M.E."/>
            <person name="James T.Y."/>
            <person name="Grigoriev I.V."/>
        </authorList>
    </citation>
    <scope>NUCLEOTIDE SEQUENCE [LARGE SCALE GENOMIC DNA]</scope>
    <source>
        <strain evidence="7">ATCC 52028</strain>
    </source>
</reference>
<comment type="subunit">
    <text evidence="4">Component of the heptameric LSM1-LSM7 complex that forms a seven-membered ring structure with a donut shape.</text>
</comment>
<comment type="similarity">
    <text evidence="4">Belongs to the snRNP Sm proteins family.</text>
</comment>
<evidence type="ECO:0000256" key="1">
    <source>
        <dbReference type="ARBA" id="ARBA00022490"/>
    </source>
</evidence>
<dbReference type="SUPFAM" id="SSF50182">
    <property type="entry name" value="Sm-like ribonucleoproteins"/>
    <property type="match status" value="1"/>
</dbReference>
<dbReference type="Proteomes" id="UP000274922">
    <property type="component" value="Unassembled WGS sequence"/>
</dbReference>
<dbReference type="GO" id="GO:0000290">
    <property type="term" value="P:deadenylation-dependent decapping of nuclear-transcribed mRNA"/>
    <property type="evidence" value="ECO:0007669"/>
    <property type="project" value="TreeGrafter"/>
</dbReference>
<keyword evidence="4" id="KW-0507">mRNA processing</keyword>
<evidence type="ECO:0000256" key="2">
    <source>
        <dbReference type="ARBA" id="ARBA00022884"/>
    </source>
</evidence>
<dbReference type="GO" id="GO:0000932">
    <property type="term" value="C:P-body"/>
    <property type="evidence" value="ECO:0007669"/>
    <property type="project" value="UniProtKB-SubCell"/>
</dbReference>
<dbReference type="OrthoDB" id="10263346at2759"/>
<dbReference type="PANTHER" id="PTHR15588">
    <property type="entry name" value="LSM1"/>
    <property type="match status" value="1"/>
</dbReference>
<proteinExistence type="inferred from homology"/>
<dbReference type="InterPro" id="IPR001163">
    <property type="entry name" value="Sm_dom_euk/arc"/>
</dbReference>
<keyword evidence="7" id="KW-1185">Reference proteome</keyword>
<dbReference type="SMART" id="SM00651">
    <property type="entry name" value="Sm"/>
    <property type="match status" value="1"/>
</dbReference>
<evidence type="ECO:0000313" key="7">
    <source>
        <dbReference type="Proteomes" id="UP000274922"/>
    </source>
</evidence>
<dbReference type="InterPro" id="IPR044642">
    <property type="entry name" value="PTHR15588"/>
</dbReference>
<dbReference type="EMBL" id="ML014112">
    <property type="protein sequence ID" value="RKP04182.1"/>
    <property type="molecule type" value="Genomic_DNA"/>
</dbReference>
<dbReference type="Pfam" id="PF01423">
    <property type="entry name" value="LSM"/>
    <property type="match status" value="1"/>
</dbReference>
<dbReference type="PANTHER" id="PTHR15588:SF8">
    <property type="entry name" value="U6 SNRNA-ASSOCIATED SM-LIKE PROTEIN LSM1"/>
    <property type="match status" value="1"/>
</dbReference>
<feature type="domain" description="Sm" evidence="5">
    <location>
        <begin position="13"/>
        <end position="81"/>
    </location>
</feature>
<accession>A0A4P9XF44</accession>
<gene>
    <name evidence="4" type="primary">LSM1</name>
    <name evidence="6" type="ORF">CXG81DRAFT_23135</name>
</gene>
<comment type="subcellular location">
    <subcellularLocation>
        <location evidence="4">Cytoplasm</location>
    </subcellularLocation>
    <subcellularLocation>
        <location evidence="4">Cytoplasm</location>
        <location evidence="4">P-body</location>
    </subcellularLocation>
</comment>
<dbReference type="GO" id="GO:0003729">
    <property type="term" value="F:mRNA binding"/>
    <property type="evidence" value="ECO:0007669"/>
    <property type="project" value="TreeGrafter"/>
</dbReference>
<sequence length="124" mass="13985">MPSTMDAFIPGSAPILEYIDNRIMVAVRGNTYLYGTLRSYDQYGNIVLQDTVERVYYRQSYAEAARGLFLVRGQVISSMGRVDPQREHDTHARLQCRAFADVEADADAERQALSDYAQNKPCAV</sequence>
<dbReference type="InterPro" id="IPR010920">
    <property type="entry name" value="LSM_dom_sf"/>
</dbReference>